<dbReference type="EC" id="2.7.7.72" evidence="13"/>
<comment type="miscellaneous">
    <text evidence="13">A single active site specifically recognizes both ATP and CTP and is responsible for their addition.</text>
</comment>
<dbReference type="AlphaFoldDB" id="A0A2H9U2S1"/>
<keyword evidence="7 13" id="KW-0692">RNA repair</keyword>
<dbReference type="InterPro" id="IPR050124">
    <property type="entry name" value="tRNA_CCA-adding_enzyme"/>
</dbReference>
<dbReference type="Pfam" id="PF12627">
    <property type="entry name" value="PolyA_pol_RNAbd"/>
    <property type="match status" value="1"/>
</dbReference>
<feature type="domain" description="HD" evidence="14">
    <location>
        <begin position="228"/>
        <end position="329"/>
    </location>
</feature>
<dbReference type="GO" id="GO:0001680">
    <property type="term" value="P:tRNA 3'-terminal CCA addition"/>
    <property type="evidence" value="ECO:0007669"/>
    <property type="project" value="UniProtKB-UniRule"/>
</dbReference>
<evidence type="ECO:0000256" key="8">
    <source>
        <dbReference type="ARBA" id="ARBA00022801"/>
    </source>
</evidence>
<evidence type="ECO:0000256" key="12">
    <source>
        <dbReference type="ARBA" id="ARBA00023268"/>
    </source>
</evidence>
<keyword evidence="9 13" id="KW-0067">ATP-binding</keyword>
<feature type="binding site" evidence="13">
    <location>
        <position position="23"/>
    </location>
    <ligand>
        <name>Mg(2+)</name>
        <dbReference type="ChEBI" id="CHEBI:18420"/>
    </ligand>
</feature>
<dbReference type="GO" id="GO:0005524">
    <property type="term" value="F:ATP binding"/>
    <property type="evidence" value="ECO:0007669"/>
    <property type="project" value="UniProtKB-UniRule"/>
</dbReference>
<dbReference type="GO" id="GO:0004810">
    <property type="term" value="F:CCA tRNA nucleotidyltransferase activity"/>
    <property type="evidence" value="ECO:0007669"/>
    <property type="project" value="UniProtKB-UniRule"/>
</dbReference>
<dbReference type="PANTHER" id="PTHR47545">
    <property type="entry name" value="MULTIFUNCTIONAL CCA PROTEIN"/>
    <property type="match status" value="1"/>
</dbReference>
<feature type="binding site" evidence="13">
    <location>
        <position position="21"/>
    </location>
    <ligand>
        <name>Mg(2+)</name>
        <dbReference type="ChEBI" id="CHEBI:18420"/>
    </ligand>
</feature>
<keyword evidence="5 13" id="KW-0479">Metal-binding</keyword>
<keyword evidence="16" id="KW-1185">Reference proteome</keyword>
<dbReference type="HAMAP" id="MF_01261">
    <property type="entry name" value="CCA_bact_type1"/>
    <property type="match status" value="1"/>
</dbReference>
<dbReference type="InterPro" id="IPR043519">
    <property type="entry name" value="NT_sf"/>
</dbReference>
<dbReference type="InterPro" id="IPR032828">
    <property type="entry name" value="PolyA_RNA-bd"/>
</dbReference>
<dbReference type="GO" id="GO:0160016">
    <property type="term" value="F:CCACCA tRNA nucleotidyltransferase activity"/>
    <property type="evidence" value="ECO:0007669"/>
    <property type="project" value="RHEA"/>
</dbReference>
<evidence type="ECO:0000256" key="10">
    <source>
        <dbReference type="ARBA" id="ARBA00022842"/>
    </source>
</evidence>
<reference evidence="15 16" key="1">
    <citation type="submission" date="2017-11" db="EMBL/GenBank/DDBJ databases">
        <title>Draft genome sequence of environmental isolate Aeromonas cavernicola sp. nov. MDC 2508.</title>
        <authorList>
            <person name="Colston S.M."/>
            <person name="Navarro A."/>
            <person name="Martinez-Murcia A.J."/>
            <person name="Graf J."/>
        </authorList>
    </citation>
    <scope>NUCLEOTIDE SEQUENCE [LARGE SCALE GENOMIC DNA]</scope>
    <source>
        <strain evidence="15 16">MDC 2508</strain>
    </source>
</reference>
<gene>
    <name evidence="13" type="primary">cca</name>
    <name evidence="15" type="ORF">CUC53_13075</name>
</gene>
<evidence type="ECO:0000259" key="14">
    <source>
        <dbReference type="PROSITE" id="PS51831"/>
    </source>
</evidence>
<feature type="binding site" evidence="13">
    <location>
        <position position="91"/>
    </location>
    <ligand>
        <name>CTP</name>
        <dbReference type="ChEBI" id="CHEBI:37563"/>
    </ligand>
</feature>
<evidence type="ECO:0000313" key="15">
    <source>
        <dbReference type="EMBL" id="PJG58366.1"/>
    </source>
</evidence>
<dbReference type="EC" id="3.1.3.-" evidence="13"/>
<dbReference type="InterPro" id="IPR006674">
    <property type="entry name" value="HD_domain"/>
</dbReference>
<dbReference type="GO" id="GO:0016791">
    <property type="term" value="F:phosphatase activity"/>
    <property type="evidence" value="ECO:0007669"/>
    <property type="project" value="UniProtKB-UniRule"/>
</dbReference>
<dbReference type="OrthoDB" id="9805698at2"/>
<dbReference type="HAMAP" id="MF_01262">
    <property type="entry name" value="CCA_bact_type2"/>
    <property type="match status" value="1"/>
</dbReference>
<dbReference type="Proteomes" id="UP000235861">
    <property type="component" value="Unassembled WGS sequence"/>
</dbReference>
<comment type="similarity">
    <text evidence="13">Belongs to the tRNA nucleotidyltransferase/poly(A) polymerase family. Bacterial CCA-adding enzyme type 1 subfamily.</text>
</comment>
<dbReference type="NCBIfam" id="NF008137">
    <property type="entry name" value="PRK10885.1"/>
    <property type="match status" value="1"/>
</dbReference>
<feature type="binding site" evidence="13">
    <location>
        <position position="8"/>
    </location>
    <ligand>
        <name>CTP</name>
        <dbReference type="ChEBI" id="CHEBI:37563"/>
    </ligand>
</feature>
<keyword evidence="10 13" id="KW-0460">Magnesium</keyword>
<keyword evidence="3 13" id="KW-0819">tRNA processing</keyword>
<dbReference type="SUPFAM" id="SSF81891">
    <property type="entry name" value="Poly A polymerase C-terminal region-like"/>
    <property type="match status" value="1"/>
</dbReference>
<feature type="binding site" evidence="13">
    <location>
        <position position="137"/>
    </location>
    <ligand>
        <name>CTP</name>
        <dbReference type="ChEBI" id="CHEBI:37563"/>
    </ligand>
</feature>
<dbReference type="Pfam" id="PF01743">
    <property type="entry name" value="PolyA_pol"/>
    <property type="match status" value="1"/>
</dbReference>
<evidence type="ECO:0000256" key="9">
    <source>
        <dbReference type="ARBA" id="ARBA00022840"/>
    </source>
</evidence>
<keyword evidence="2 13" id="KW-0808">Transferase</keyword>
<sequence>MHIYLVGGAVRDRLLGLPQGDRDYLVVGATVAQMLAQGFNQVGRDFPVFLHPQTQEEYALARTERKQGQGYTGFTCHAAPDVTLEQDLLRRDLTINAIAEDDQGQLHDPYGGIEDLKKRLLRHVSPAFAEDPLRILRVARFAARFQQQGFLVAPETLALMSEMTAAGELAHLTPERVWKELERVLLGPTPHVFFEVLRQCGALKALFPELDALFGVPAPAKWHPEIDTGIHTMMVLAQACQRSSDLSVRFAALCHDFGKGLTPKEFWPSHHGHGQKGLPLIRAFCERFRVPNECRDLALLVSDLHTHIHIAFQLKPATLLKVFDKADCWRRPERFAQLLETCRADFHGRTGFEERVYAEPDYVAEALAAAQAVPVRDIVAAGFQGEEIKAQLAKRRTDAISRVKDEWTFLGES</sequence>
<comment type="catalytic activity">
    <reaction evidence="13">
        <text>a tRNA precursor + 2 CTP + ATP = a tRNA with a 3' CCA end + 3 diphosphate</text>
        <dbReference type="Rhea" id="RHEA:14433"/>
        <dbReference type="Rhea" id="RHEA-COMP:10465"/>
        <dbReference type="Rhea" id="RHEA-COMP:10468"/>
        <dbReference type="ChEBI" id="CHEBI:30616"/>
        <dbReference type="ChEBI" id="CHEBI:33019"/>
        <dbReference type="ChEBI" id="CHEBI:37563"/>
        <dbReference type="ChEBI" id="CHEBI:74896"/>
        <dbReference type="ChEBI" id="CHEBI:83071"/>
        <dbReference type="EC" id="2.7.7.72"/>
    </reaction>
</comment>
<dbReference type="InterPro" id="IPR002646">
    <property type="entry name" value="PolA_pol_head_dom"/>
</dbReference>
<dbReference type="Gene3D" id="1.10.3090.10">
    <property type="entry name" value="cca-adding enzyme, domain 2"/>
    <property type="match status" value="1"/>
</dbReference>
<dbReference type="InterPro" id="IPR012006">
    <property type="entry name" value="CCA_bact"/>
</dbReference>
<keyword evidence="8 13" id="KW-0378">Hydrolase</keyword>
<evidence type="ECO:0000256" key="7">
    <source>
        <dbReference type="ARBA" id="ARBA00022800"/>
    </source>
</evidence>
<dbReference type="EMBL" id="PGGC01000116">
    <property type="protein sequence ID" value="PJG58366.1"/>
    <property type="molecule type" value="Genomic_DNA"/>
</dbReference>
<organism evidence="15 16">
    <name type="scientific">Aeromonas cavernicola</name>
    <dbReference type="NCBI Taxonomy" id="1006623"/>
    <lineage>
        <taxon>Bacteria</taxon>
        <taxon>Pseudomonadati</taxon>
        <taxon>Pseudomonadota</taxon>
        <taxon>Gammaproteobacteria</taxon>
        <taxon>Aeromonadales</taxon>
        <taxon>Aeromonadaceae</taxon>
        <taxon>Aeromonas</taxon>
    </lineage>
</organism>
<keyword evidence="11 13" id="KW-0694">RNA-binding</keyword>
<name>A0A2H9U2S1_9GAMM</name>
<dbReference type="InterPro" id="IPR003607">
    <property type="entry name" value="HD/PDEase_dom"/>
</dbReference>
<dbReference type="Pfam" id="PF01966">
    <property type="entry name" value="HD"/>
    <property type="match status" value="1"/>
</dbReference>
<evidence type="ECO:0000313" key="16">
    <source>
        <dbReference type="Proteomes" id="UP000235861"/>
    </source>
</evidence>
<comment type="domain">
    <text evidence="13">Comprises two domains: an N-terminal domain containing the nucleotidyltransferase activity and a C-terminal HD domain associated with both phosphodiesterase and phosphatase activities.</text>
</comment>
<dbReference type="GO" id="GO:0042245">
    <property type="term" value="P:RNA repair"/>
    <property type="evidence" value="ECO:0007669"/>
    <property type="project" value="UniProtKB-KW"/>
</dbReference>
<dbReference type="PANTHER" id="PTHR47545:SF1">
    <property type="entry name" value="MULTIFUNCTIONAL CCA PROTEIN"/>
    <property type="match status" value="1"/>
</dbReference>
<evidence type="ECO:0000256" key="11">
    <source>
        <dbReference type="ARBA" id="ARBA00022884"/>
    </source>
</evidence>
<feature type="binding site" evidence="13">
    <location>
        <position position="91"/>
    </location>
    <ligand>
        <name>ATP</name>
        <dbReference type="ChEBI" id="CHEBI:30616"/>
    </ligand>
</feature>
<feature type="binding site" evidence="13">
    <location>
        <position position="11"/>
    </location>
    <ligand>
        <name>ATP</name>
        <dbReference type="ChEBI" id="CHEBI:30616"/>
    </ligand>
</feature>
<comment type="cofactor">
    <cofactor evidence="13">
        <name>Ni(2+)</name>
        <dbReference type="ChEBI" id="CHEBI:49786"/>
    </cofactor>
    <text evidence="13">Nickel for phosphatase activity.</text>
</comment>
<dbReference type="PIRSF" id="PIRSF000813">
    <property type="entry name" value="CCA_bact"/>
    <property type="match status" value="1"/>
</dbReference>
<dbReference type="GO" id="GO:0000049">
    <property type="term" value="F:tRNA binding"/>
    <property type="evidence" value="ECO:0007669"/>
    <property type="project" value="UniProtKB-UniRule"/>
</dbReference>
<keyword evidence="1 13" id="KW-0533">Nickel</keyword>
<feature type="binding site" evidence="13">
    <location>
        <position position="140"/>
    </location>
    <ligand>
        <name>CTP</name>
        <dbReference type="ChEBI" id="CHEBI:37563"/>
    </ligand>
</feature>
<keyword evidence="6 13" id="KW-0547">Nucleotide-binding</keyword>
<feature type="binding site" evidence="13">
    <location>
        <position position="8"/>
    </location>
    <ligand>
        <name>ATP</name>
        <dbReference type="ChEBI" id="CHEBI:30616"/>
    </ligand>
</feature>
<keyword evidence="12 13" id="KW-0511">Multifunctional enzyme</keyword>
<dbReference type="FunFam" id="1.10.3090.10:FF:000001">
    <property type="entry name" value="Multifunctional CCA protein"/>
    <property type="match status" value="1"/>
</dbReference>
<dbReference type="PROSITE" id="PS51831">
    <property type="entry name" value="HD"/>
    <property type="match status" value="1"/>
</dbReference>
<feature type="binding site" evidence="13">
    <location>
        <position position="137"/>
    </location>
    <ligand>
        <name>ATP</name>
        <dbReference type="ChEBI" id="CHEBI:30616"/>
    </ligand>
</feature>
<evidence type="ECO:0000256" key="6">
    <source>
        <dbReference type="ARBA" id="ARBA00022741"/>
    </source>
</evidence>
<dbReference type="EC" id="3.1.4.-" evidence="13"/>
<dbReference type="Gene3D" id="3.30.460.10">
    <property type="entry name" value="Beta Polymerase, domain 2"/>
    <property type="match status" value="1"/>
</dbReference>
<protein>
    <recommendedName>
        <fullName evidence="13">Multifunctional CCA protein</fullName>
    </recommendedName>
    <domain>
        <recommendedName>
            <fullName evidence="13">CCA-adding enzyme</fullName>
            <ecNumber evidence="13">2.7.7.72</ecNumber>
        </recommendedName>
        <alternativeName>
            <fullName evidence="13">CCA tRNA nucleotidyltransferase</fullName>
        </alternativeName>
        <alternativeName>
            <fullName evidence="13">tRNA CCA-pyrophosphorylase</fullName>
        </alternativeName>
        <alternativeName>
            <fullName evidence="13">tRNA adenylyl-/cytidylyl-transferase</fullName>
        </alternativeName>
        <alternativeName>
            <fullName evidence="13">tRNA nucleotidyltransferase</fullName>
        </alternativeName>
        <alternativeName>
            <fullName evidence="13">tRNA-NT</fullName>
        </alternativeName>
    </domain>
    <domain>
        <recommendedName>
            <fullName evidence="13">2'-nucleotidase</fullName>
            <ecNumber evidence="13">3.1.3.-</ecNumber>
        </recommendedName>
    </domain>
    <domain>
        <recommendedName>
            <fullName evidence="13">2',3'-cyclic phosphodiesterase</fullName>
            <ecNumber evidence="13">3.1.4.-</ecNumber>
        </recommendedName>
    </domain>
    <domain>
        <recommendedName>
            <fullName evidence="13">Phosphatase</fullName>
        </recommendedName>
    </domain>
</protein>
<comment type="caution">
    <text evidence="15">The sequence shown here is derived from an EMBL/GenBank/DDBJ whole genome shotgun (WGS) entry which is preliminary data.</text>
</comment>
<evidence type="ECO:0000256" key="2">
    <source>
        <dbReference type="ARBA" id="ARBA00022679"/>
    </source>
</evidence>
<evidence type="ECO:0000256" key="4">
    <source>
        <dbReference type="ARBA" id="ARBA00022695"/>
    </source>
</evidence>
<dbReference type="CDD" id="cd00077">
    <property type="entry name" value="HDc"/>
    <property type="match status" value="1"/>
</dbReference>
<comment type="cofactor">
    <cofactor evidence="13">
        <name>Mg(2+)</name>
        <dbReference type="ChEBI" id="CHEBI:18420"/>
    </cofactor>
    <text evidence="13">Magnesium is required for nucleotidyltransferase activity.</text>
</comment>
<evidence type="ECO:0000256" key="5">
    <source>
        <dbReference type="ARBA" id="ARBA00022723"/>
    </source>
</evidence>
<comment type="catalytic activity">
    <reaction evidence="13">
        <text>a tRNA with a 3' CCA end + 2 CTP + ATP = a tRNA with a 3' CCACCA end + 3 diphosphate</text>
        <dbReference type="Rhea" id="RHEA:76235"/>
        <dbReference type="Rhea" id="RHEA-COMP:10468"/>
        <dbReference type="Rhea" id="RHEA-COMP:18655"/>
        <dbReference type="ChEBI" id="CHEBI:30616"/>
        <dbReference type="ChEBI" id="CHEBI:33019"/>
        <dbReference type="ChEBI" id="CHEBI:37563"/>
        <dbReference type="ChEBI" id="CHEBI:83071"/>
        <dbReference type="ChEBI" id="CHEBI:195187"/>
    </reaction>
</comment>
<dbReference type="GO" id="GO:0000287">
    <property type="term" value="F:magnesium ion binding"/>
    <property type="evidence" value="ECO:0007669"/>
    <property type="project" value="UniProtKB-UniRule"/>
</dbReference>
<dbReference type="CDD" id="cd05398">
    <property type="entry name" value="NT_ClassII-CCAase"/>
    <property type="match status" value="1"/>
</dbReference>
<evidence type="ECO:0000256" key="3">
    <source>
        <dbReference type="ARBA" id="ARBA00022694"/>
    </source>
</evidence>
<dbReference type="RefSeq" id="WP_100294563.1">
    <property type="nucleotide sequence ID" value="NZ_PGGC01000116.1"/>
</dbReference>
<dbReference type="GO" id="GO:0004112">
    <property type="term" value="F:cyclic-nucleotide phosphodiesterase activity"/>
    <property type="evidence" value="ECO:0007669"/>
    <property type="project" value="UniProtKB-UniRule"/>
</dbReference>
<dbReference type="SUPFAM" id="SSF81301">
    <property type="entry name" value="Nucleotidyltransferase"/>
    <property type="match status" value="1"/>
</dbReference>
<evidence type="ECO:0000256" key="13">
    <source>
        <dbReference type="HAMAP-Rule" id="MF_01261"/>
    </source>
</evidence>
<keyword evidence="4 13" id="KW-0548">Nucleotidyltransferase</keyword>
<accession>A0A2H9U2S1</accession>
<proteinExistence type="inferred from homology"/>
<feature type="binding site" evidence="13">
    <location>
        <position position="140"/>
    </location>
    <ligand>
        <name>ATP</name>
        <dbReference type="ChEBI" id="CHEBI:30616"/>
    </ligand>
</feature>
<comment type="subunit">
    <text evidence="13">Monomer. Can also form homodimers and oligomers.</text>
</comment>
<feature type="binding site" evidence="13">
    <location>
        <position position="11"/>
    </location>
    <ligand>
        <name>CTP</name>
        <dbReference type="ChEBI" id="CHEBI:37563"/>
    </ligand>
</feature>
<comment type="function">
    <text evidence="13">Catalyzes the addition and repair of the essential 3'-terminal CCA sequence in tRNAs without using a nucleic acid template. Adds these three nucleotides in the order of C, C, and A to the tRNA nucleotide-73, using CTP and ATP as substrates and producing inorganic pyrophosphate. tRNA 3'-terminal CCA addition is required both for tRNA processing and repair. Also involved in tRNA surveillance by mediating tandem CCA addition to generate a CCACCA at the 3' terminus of unstable tRNAs. While stable tRNAs receive only 3'-terminal CCA, unstable tRNAs are marked with CCACCA and rapidly degraded.</text>
</comment>
<evidence type="ECO:0000256" key="1">
    <source>
        <dbReference type="ARBA" id="ARBA00022596"/>
    </source>
</evidence>